<dbReference type="PANTHER" id="PTHR33627:SF1">
    <property type="entry name" value="TRANSPOSASE"/>
    <property type="match status" value="1"/>
</dbReference>
<dbReference type="PANTHER" id="PTHR33627">
    <property type="entry name" value="TRANSPOSASE"/>
    <property type="match status" value="1"/>
</dbReference>
<dbReference type="RefSeq" id="WP_208466836.1">
    <property type="nucleotide sequence ID" value="NZ_JAGFNS010000004.1"/>
</dbReference>
<reference evidence="2 3" key="1">
    <citation type="submission" date="2021-03" db="EMBL/GenBank/DDBJ databases">
        <title>Actinoplanes flavus sp. nov., a novel actinomycete isolated from Coconut Palm rhizosphere soil.</title>
        <authorList>
            <person name="Luo X."/>
        </authorList>
    </citation>
    <scope>NUCLEOTIDE SEQUENCE [LARGE SCALE GENOMIC DNA]</scope>
    <source>
        <strain evidence="2 3">NEAU-H7</strain>
    </source>
</reference>
<gene>
    <name evidence="2" type="ORF">J5X75_08320</name>
</gene>
<name>A0ABS3UFI0_9ACTN</name>
<accession>A0ABS3UFI0</accession>
<dbReference type="Pfam" id="PF13546">
    <property type="entry name" value="DDE_5"/>
    <property type="match status" value="1"/>
</dbReference>
<organism evidence="2 3">
    <name type="scientific">Actinoplanes flavus</name>
    <dbReference type="NCBI Taxonomy" id="2820290"/>
    <lineage>
        <taxon>Bacteria</taxon>
        <taxon>Bacillati</taxon>
        <taxon>Actinomycetota</taxon>
        <taxon>Actinomycetes</taxon>
        <taxon>Micromonosporales</taxon>
        <taxon>Micromonosporaceae</taxon>
        <taxon>Actinoplanes</taxon>
    </lineage>
</organism>
<dbReference type="EMBL" id="JAGFNS010000004">
    <property type="protein sequence ID" value="MBO3737524.1"/>
    <property type="molecule type" value="Genomic_DNA"/>
</dbReference>
<dbReference type="InterPro" id="IPR039365">
    <property type="entry name" value="IS701-like"/>
</dbReference>
<keyword evidence="3" id="KW-1185">Reference proteome</keyword>
<dbReference type="InterPro" id="IPR038721">
    <property type="entry name" value="IS701-like_DDE_dom"/>
</dbReference>
<feature type="domain" description="Transposase IS701-like DDE" evidence="1">
    <location>
        <begin position="7"/>
        <end position="212"/>
    </location>
</feature>
<protein>
    <submittedName>
        <fullName evidence="2">IS701 family transposase</fullName>
    </submittedName>
</protein>
<dbReference type="InterPro" id="IPR012337">
    <property type="entry name" value="RNaseH-like_sf"/>
</dbReference>
<evidence type="ECO:0000313" key="3">
    <source>
        <dbReference type="Proteomes" id="UP000679690"/>
    </source>
</evidence>
<evidence type="ECO:0000259" key="1">
    <source>
        <dbReference type="Pfam" id="PF13546"/>
    </source>
</evidence>
<sequence length="412" mass="45496">MDTIGARFTRPEPRRRVRDFVAGLLAPLPAKNCWTIAEHAGDDGPGGMQDLIGRASWDDTLVRADVRDFVTAHLGHPDAILVVDETGDLKKGTRTVGVQRQYSGTAGKIENCQLAVHLSYASPLGHTLVDVALYLPRSWAEDPGRRAEAGVPETVTFATKPQLARRLIDTALAGGLPCRWVAGDEAYGGDPHLAAALRGRRLGYVLAVACSHHVPTGLGKHRADQIAAGLPKHAWQRISAGDGAKGHRYYDWAFITLPLAADQHAGHHWLLIRRTRSTGELAFYRCWSPQPVPLQQLVTVAGSRWRVEESFQAAKTGLGLDQHQHRRWRAWHRWTTLVIAAHAFLAAAATVSTTNAEDMIAITANELRRLFHALIIEPARRIADLIAWSIFRRRHQATARTSHYARQALTEP</sequence>
<proteinExistence type="predicted"/>
<evidence type="ECO:0000313" key="2">
    <source>
        <dbReference type="EMBL" id="MBO3737524.1"/>
    </source>
</evidence>
<dbReference type="NCBIfam" id="NF033540">
    <property type="entry name" value="transpos_IS701"/>
    <property type="match status" value="1"/>
</dbReference>
<comment type="caution">
    <text evidence="2">The sequence shown here is derived from an EMBL/GenBank/DDBJ whole genome shotgun (WGS) entry which is preliminary data.</text>
</comment>
<dbReference type="Proteomes" id="UP000679690">
    <property type="component" value="Unassembled WGS sequence"/>
</dbReference>
<dbReference type="SUPFAM" id="SSF53098">
    <property type="entry name" value="Ribonuclease H-like"/>
    <property type="match status" value="1"/>
</dbReference>